<dbReference type="SUPFAM" id="SSF53474">
    <property type="entry name" value="alpha/beta-Hydrolases"/>
    <property type="match status" value="1"/>
</dbReference>
<gene>
    <name evidence="1" type="ORF">P8C59_008877</name>
</gene>
<dbReference type="AlphaFoldDB" id="A0AAD9IBI5"/>
<sequence length="447" mass="49947">MRGWASLAPSRVQEFVIPCASSGNITVSLHNLALHPPRMPLTVCIPPFGAPPHKAHKAHKRRKTSSLSLDVGALPDCLRSRPLAVIHYRWRPVRPVAESEARSSSWPTPIHDVLFGYSWITRQLGPPSHDDEPREVYVYGSYLGASLAAALALTECHVPHPQHMPIRGLLALNGIYNWTMFLRDHPIQKEGRRRRLDVLAGDGETAGTGFHHLRQSMPVLFPTPASLFDAFASPSLLFHSPGLWVPPDFGSDRPVSPELLRMLDELHLTTDERERVLLGHAKRQKAPHKGHIKFPPEGSTLRFPDTLLLHEAPVPSARPARTTTRPTGEHNFGVQAQELCALMRRSLERVDMSVAEAEEKGRSGWFCGVREMQLLRADTRDGYRFVNTKIPPGQKLAFTSLWGRPLPRGWKKALKALESLPPDQQDCVLHYGHRPLGCRPETASICT</sequence>
<dbReference type="Proteomes" id="UP001217918">
    <property type="component" value="Unassembled WGS sequence"/>
</dbReference>
<proteinExistence type="predicted"/>
<dbReference type="InterPro" id="IPR029058">
    <property type="entry name" value="AB_hydrolase_fold"/>
</dbReference>
<evidence type="ECO:0000313" key="2">
    <source>
        <dbReference type="Proteomes" id="UP001217918"/>
    </source>
</evidence>
<accession>A0AAD9IBI5</accession>
<dbReference type="EMBL" id="JAQQPM010000008">
    <property type="protein sequence ID" value="KAK2074689.1"/>
    <property type="molecule type" value="Genomic_DNA"/>
</dbReference>
<keyword evidence="2" id="KW-1185">Reference proteome</keyword>
<organism evidence="1 2">
    <name type="scientific">Phyllachora maydis</name>
    <dbReference type="NCBI Taxonomy" id="1825666"/>
    <lineage>
        <taxon>Eukaryota</taxon>
        <taxon>Fungi</taxon>
        <taxon>Dikarya</taxon>
        <taxon>Ascomycota</taxon>
        <taxon>Pezizomycotina</taxon>
        <taxon>Sordariomycetes</taxon>
        <taxon>Sordariomycetidae</taxon>
        <taxon>Phyllachorales</taxon>
        <taxon>Phyllachoraceae</taxon>
        <taxon>Phyllachora</taxon>
    </lineage>
</organism>
<dbReference type="Gene3D" id="3.40.50.1820">
    <property type="entry name" value="alpha/beta hydrolase"/>
    <property type="match status" value="1"/>
</dbReference>
<evidence type="ECO:0000313" key="1">
    <source>
        <dbReference type="EMBL" id="KAK2074689.1"/>
    </source>
</evidence>
<reference evidence="1" key="1">
    <citation type="journal article" date="2023" name="Mol. Plant Microbe Interact.">
        <title>Elucidating the Obligate Nature and Biological Capacity of an Invasive Fungal Corn Pathogen.</title>
        <authorList>
            <person name="MacCready J.S."/>
            <person name="Roggenkamp E.M."/>
            <person name="Gdanetz K."/>
            <person name="Chilvers M.I."/>
        </authorList>
    </citation>
    <scope>NUCLEOTIDE SEQUENCE</scope>
    <source>
        <strain evidence="1">PM02</strain>
    </source>
</reference>
<comment type="caution">
    <text evidence="1">The sequence shown here is derived from an EMBL/GenBank/DDBJ whole genome shotgun (WGS) entry which is preliminary data.</text>
</comment>
<protein>
    <submittedName>
        <fullName evidence="1">Uncharacterized protein</fullName>
    </submittedName>
</protein>
<name>A0AAD9IBI5_9PEZI</name>